<feature type="coiled-coil region" evidence="1">
    <location>
        <begin position="218"/>
        <end position="245"/>
    </location>
</feature>
<gene>
    <name evidence="3" type="ORF">EC835_104105</name>
</gene>
<dbReference type="InterPro" id="IPR038729">
    <property type="entry name" value="Rad50/SbcC_AAA"/>
</dbReference>
<reference evidence="3 4" key="1">
    <citation type="submission" date="2019-03" db="EMBL/GenBank/DDBJ databases">
        <title>Genomic analyses of the natural microbiome of Caenorhabditis elegans.</title>
        <authorList>
            <person name="Samuel B."/>
        </authorList>
    </citation>
    <scope>NUCLEOTIDE SEQUENCE [LARGE SCALE GENOMIC DNA]</scope>
    <source>
        <strain evidence="3 4">JUb102</strain>
    </source>
</reference>
<dbReference type="PANTHER" id="PTHR32114:SF2">
    <property type="entry name" value="ABC TRANSPORTER ABCH.3"/>
    <property type="match status" value="1"/>
</dbReference>
<dbReference type="SUPFAM" id="SSF52540">
    <property type="entry name" value="P-loop containing nucleoside triphosphate hydrolases"/>
    <property type="match status" value="2"/>
</dbReference>
<dbReference type="RefSeq" id="WP_132496171.1">
    <property type="nucleotide sequence ID" value="NZ_SMAS01000004.1"/>
</dbReference>
<dbReference type="GO" id="GO:0004527">
    <property type="term" value="F:exonuclease activity"/>
    <property type="evidence" value="ECO:0007669"/>
    <property type="project" value="UniProtKB-KW"/>
</dbReference>
<evidence type="ECO:0000313" key="3">
    <source>
        <dbReference type="EMBL" id="TCT34946.1"/>
    </source>
</evidence>
<dbReference type="InterPro" id="IPR027417">
    <property type="entry name" value="P-loop_NTPase"/>
</dbReference>
<sequence length="1227" mass="140818">MKILSLRLKNINSLKGEWKIDFTEEPFASNGLFAITGATGAGKTTLLDAICLALYHQTPRLGAISKSKNELMTRHTGECLAEVEFEVKGVAYRAFWSQRRANNKPDGNLQDAKAELATIADGQIIAEKISEVREKIVQITGLDFGRFTKSILLSQGDFAAFLNATEKERADLLEEITGTEIYSQISVYIFNQHKQAKTDLDILRAQASNINLLTEAEHQELVEKQQQYSAQEQQLNQNKNRHQQALTWHQQHQQLVQNTQRLQIAQQQALQQYQAAEPRLHKLAQSTPAEALRPDWLAVQSLQTQLDEQTQKQQRTTLLLEDAQKQRLPLVAQHTHAQSEQNQYKDWVQKTTAMIDNEVRPLDNLLTQLNQQKVQLDQQLNQLNGEYLQKKSSVENIQQKILHANNELNKTQLFLQEHQNDAQIVAQLGSWQQQGKFIYELTEHLTQNQQKQKAIHLEWQTLQQVQQQKAKESQQAQSHLEEQHSRFNQLEKQFQEYKEKHNIEEIKAAISQQQERLQHAKILPVLLTQHEEKQLQLQSQTQLQNQLSESINQLSQQITITQDRLTQLQPQRQILEQKLQLEQKIVSLEHERQQLIKGTPCPLCGSLDHPALASYQAVIPNETQQQLATLMTQIETEKQKLTEYQALLQADKRRQQDNELAQKQLQEQLNNLNLQWVKACEQALTPELAKNVSAVEQLLAELQEKLTALQTIINEFAQLERQYQDAKNQYYEQQTQAKQLFSELSLLDEKLKYLSQQLEENQAEQQSLQQRLEQQVQQLTASLAPFNLILPSQAQFTTWLQEIEQRGQYYEAQKNTFLQITKNIEVDTATLAAETANAQQLAQQLSAQQQQLEQLNQQIEQKTTQRQNLLDGQTVTVFVQKMQEKQAQYTYQVDTLSEQISAIDKNIAALNGSAQELDHQLKQLSQRQLAAHTQFVAALSSSPFDTQEQFLNALLPTEEKIELEQLKQRVTQQRLEAETRYQASLSAIANHEQQRLMEFTEFSVEQIQQALEQLESQIKILNQEQGQIINQLERDQQQRHQQRELLNKIEQSQLSYDDWSYLNTLIGSAEGDKFRRYAQGLTLDCLVSLANQQLDKLHGRYLLQRSHLANLELQVIDGWQGDSIRDTKTLSGGESFLVSLALALALSDMVSHRTQLESLFLDEGFGTLDAETLDIALDALESLNASGKTIGVISHVEAMKERIPVQIAVKKTNGLGFSELPSHYRVS</sequence>
<dbReference type="EMBL" id="SMAS01000004">
    <property type="protein sequence ID" value="TCT34946.1"/>
    <property type="molecule type" value="Genomic_DNA"/>
</dbReference>
<evidence type="ECO:0000259" key="2">
    <source>
        <dbReference type="Pfam" id="PF13476"/>
    </source>
</evidence>
<feature type="domain" description="Rad50/SbcC-type AAA" evidence="2">
    <location>
        <begin position="5"/>
        <end position="238"/>
    </location>
</feature>
<dbReference type="AlphaFoldDB" id="A0A4R3NQB3"/>
<dbReference type="Proteomes" id="UP000295055">
    <property type="component" value="Unassembled WGS sequence"/>
</dbReference>
<feature type="coiled-coil region" evidence="1">
    <location>
        <begin position="362"/>
        <end position="400"/>
    </location>
</feature>
<dbReference type="Pfam" id="PF13558">
    <property type="entry name" value="SbcC_Walker_B"/>
    <property type="match status" value="1"/>
</dbReference>
<dbReference type="GO" id="GO:0006302">
    <property type="term" value="P:double-strand break repair"/>
    <property type="evidence" value="ECO:0007669"/>
    <property type="project" value="InterPro"/>
</dbReference>
<dbReference type="Pfam" id="PF13476">
    <property type="entry name" value="AAA_23"/>
    <property type="match status" value="1"/>
</dbReference>
<feature type="coiled-coil region" evidence="1">
    <location>
        <begin position="627"/>
        <end position="782"/>
    </location>
</feature>
<keyword evidence="3" id="KW-0378">Hydrolase</keyword>
<keyword evidence="3" id="KW-0269">Exonuclease</keyword>
<keyword evidence="3" id="KW-0540">Nuclease</keyword>
<proteinExistence type="predicted"/>
<organism evidence="3 4">
    <name type="scientific">Providencia alcalifaciens</name>
    <dbReference type="NCBI Taxonomy" id="126385"/>
    <lineage>
        <taxon>Bacteria</taxon>
        <taxon>Pseudomonadati</taxon>
        <taxon>Pseudomonadota</taxon>
        <taxon>Gammaproteobacteria</taxon>
        <taxon>Enterobacterales</taxon>
        <taxon>Morganellaceae</taxon>
        <taxon>Providencia</taxon>
    </lineage>
</organism>
<evidence type="ECO:0000313" key="4">
    <source>
        <dbReference type="Proteomes" id="UP000295055"/>
    </source>
</evidence>
<accession>A0A4R3NQB3</accession>
<dbReference type="Gene3D" id="3.40.50.300">
    <property type="entry name" value="P-loop containing nucleotide triphosphate hydrolases"/>
    <property type="match status" value="2"/>
</dbReference>
<protein>
    <submittedName>
        <fullName evidence="3">Exonuclease SbcC</fullName>
    </submittedName>
</protein>
<name>A0A4R3NQB3_9GAMM</name>
<evidence type="ECO:0000256" key="1">
    <source>
        <dbReference type="SAM" id="Coils"/>
    </source>
</evidence>
<feature type="coiled-coil region" evidence="1">
    <location>
        <begin position="960"/>
        <end position="1052"/>
    </location>
</feature>
<dbReference type="GO" id="GO:0016887">
    <property type="term" value="F:ATP hydrolysis activity"/>
    <property type="evidence" value="ECO:0007669"/>
    <property type="project" value="InterPro"/>
</dbReference>
<comment type="caution">
    <text evidence="3">The sequence shown here is derived from an EMBL/GenBank/DDBJ whole genome shotgun (WGS) entry which is preliminary data.</text>
</comment>
<feature type="coiled-coil region" evidence="1">
    <location>
        <begin position="462"/>
        <end position="598"/>
    </location>
</feature>
<feature type="coiled-coil region" evidence="1">
    <location>
        <begin position="831"/>
        <end position="872"/>
    </location>
</feature>
<dbReference type="OrthoDB" id="9795626at2"/>
<keyword evidence="1" id="KW-0175">Coiled coil</keyword>
<dbReference type="PANTHER" id="PTHR32114">
    <property type="entry name" value="ABC TRANSPORTER ABCH.3"/>
    <property type="match status" value="1"/>
</dbReference>